<organism evidence="1">
    <name type="scientific">Solanum chacoense</name>
    <name type="common">Chaco potato</name>
    <dbReference type="NCBI Taxonomy" id="4108"/>
    <lineage>
        <taxon>Eukaryota</taxon>
        <taxon>Viridiplantae</taxon>
        <taxon>Streptophyta</taxon>
        <taxon>Embryophyta</taxon>
        <taxon>Tracheophyta</taxon>
        <taxon>Spermatophyta</taxon>
        <taxon>Magnoliopsida</taxon>
        <taxon>eudicotyledons</taxon>
        <taxon>Gunneridae</taxon>
        <taxon>Pentapetalae</taxon>
        <taxon>asterids</taxon>
        <taxon>lamiids</taxon>
        <taxon>Solanales</taxon>
        <taxon>Solanaceae</taxon>
        <taxon>Solanoideae</taxon>
        <taxon>Solaneae</taxon>
        <taxon>Solanum</taxon>
    </lineage>
</organism>
<proteinExistence type="predicted"/>
<dbReference type="AlphaFoldDB" id="A0A0V0GH77"/>
<sequence>MRFWVIPSASSLCQRVHPKQKPSHLRGLVLHRNQYVMCANYTSVCSSQELLLRLNPKVEISYMNSLNIHYTPFGPV</sequence>
<evidence type="ECO:0000313" key="1">
    <source>
        <dbReference type="EMBL" id="JAP07245.1"/>
    </source>
</evidence>
<dbReference type="EMBL" id="GEDG01039157">
    <property type="protein sequence ID" value="JAP07245.1"/>
    <property type="molecule type" value="Transcribed_RNA"/>
</dbReference>
<protein>
    <submittedName>
        <fullName evidence="1">Putative ovule protein</fullName>
    </submittedName>
</protein>
<reference evidence="1" key="1">
    <citation type="submission" date="2015-12" db="EMBL/GenBank/DDBJ databases">
        <title>Gene expression during late stages of embryo sac development: a critical building block for successful pollen-pistil interactions.</title>
        <authorList>
            <person name="Liu Y."/>
            <person name="Joly V."/>
            <person name="Sabar M."/>
            <person name="Matton D.P."/>
        </authorList>
    </citation>
    <scope>NUCLEOTIDE SEQUENCE</scope>
</reference>
<name>A0A0V0GH77_SOLCH</name>
<accession>A0A0V0GH77</accession>